<evidence type="ECO:0000313" key="6">
    <source>
        <dbReference type="Proteomes" id="UP000295371"/>
    </source>
</evidence>
<comment type="similarity">
    <text evidence="2">Belongs to the bacterial solute-binding protein 1 family.</text>
</comment>
<dbReference type="SUPFAM" id="SSF53850">
    <property type="entry name" value="Periplasmic binding protein-like II"/>
    <property type="match status" value="1"/>
</dbReference>
<dbReference type="InterPro" id="IPR006311">
    <property type="entry name" value="TAT_signal"/>
</dbReference>
<comment type="subcellular location">
    <subcellularLocation>
        <location evidence="1">Cell envelope</location>
    </subcellularLocation>
</comment>
<evidence type="ECO:0000256" key="1">
    <source>
        <dbReference type="ARBA" id="ARBA00004196"/>
    </source>
</evidence>
<dbReference type="InterPro" id="IPR022386">
    <property type="entry name" value="Chitin_NgcE"/>
</dbReference>
<dbReference type="Proteomes" id="UP000295371">
    <property type="component" value="Unassembled WGS sequence"/>
</dbReference>
<accession>A0A4V3ENM0</accession>
<gene>
    <name evidence="5" type="ORF">CLV29_1894</name>
</gene>
<keyword evidence="4" id="KW-0732">Signal</keyword>
<proteinExistence type="inferred from homology"/>
<evidence type="ECO:0000313" key="5">
    <source>
        <dbReference type="EMBL" id="TDT34238.1"/>
    </source>
</evidence>
<dbReference type="Pfam" id="PF01547">
    <property type="entry name" value="SBP_bac_1"/>
    <property type="match status" value="1"/>
</dbReference>
<name>A0A4V3ENM0_9ACTN</name>
<dbReference type="RefSeq" id="WP_133754640.1">
    <property type="nucleotide sequence ID" value="NZ_CP171129.1"/>
</dbReference>
<comment type="caution">
    <text evidence="5">The sequence shown here is derived from an EMBL/GenBank/DDBJ whole genome shotgun (WGS) entry which is preliminary data.</text>
</comment>
<dbReference type="NCBIfam" id="TIGR03851">
    <property type="entry name" value="chitin_NgcE"/>
    <property type="match status" value="1"/>
</dbReference>
<dbReference type="EMBL" id="SOAW01000001">
    <property type="protein sequence ID" value="TDT34238.1"/>
    <property type="molecule type" value="Genomic_DNA"/>
</dbReference>
<keyword evidence="3" id="KW-0813">Transport</keyword>
<dbReference type="Gene3D" id="3.40.190.10">
    <property type="entry name" value="Periplasmic binding protein-like II"/>
    <property type="match status" value="2"/>
</dbReference>
<sequence>MGDASGLSRRSLLRGAFAALAVGGLTGCTRLPVPAPTTTPTGTEERTAENPFGVDKAAALAAVVFGTDPANSYADHQIGMYNTWAGGQVATLTVTANVAADVQPRFDAGNPPDVVENKAMSEEAGTGMPVAAMSTPALVEANRLADLSVLLDAPTIDDPNTKVRDQLMPGTEQLGSFDGTMRVLNYAFHMWGWWYSNTLFADNGWSPANTWDEFLALCDTIKSTGLAPIIHPGLNTEQLGVMVLTAAIKHGGNQVALDIDNLTPESWTNDNLLLAAEQFQELYDQGFLFSGSEELDLSTSRTEWAQGRAAMLPSGSWLERDLDSTVPMTFEMKVAPHPSAEDDEMPYETIFGGTGAGYVIGEAAMNKPGGLEYLRILLSEEASQEFTARTQTLAAVKGAWENLTDPPSGLESMARATRAAGDNIVNVLSTTVPWYPGLQQALQSEMARLTTGQTKADEFCEAMQEAADSLRTDVTVTKFERTS</sequence>
<protein>
    <submittedName>
        <fullName evidence="5">N-acetylglucosamine transport system substrate-binding protein</fullName>
    </submittedName>
</protein>
<dbReference type="AlphaFoldDB" id="A0A4V3ENM0"/>
<dbReference type="PANTHER" id="PTHR43649:SF31">
    <property type="entry name" value="SN-GLYCEROL-3-PHOSPHATE-BINDING PERIPLASMIC PROTEIN UGPB"/>
    <property type="match status" value="1"/>
</dbReference>
<evidence type="ECO:0000256" key="4">
    <source>
        <dbReference type="ARBA" id="ARBA00022729"/>
    </source>
</evidence>
<evidence type="ECO:0000256" key="3">
    <source>
        <dbReference type="ARBA" id="ARBA00022448"/>
    </source>
</evidence>
<dbReference type="PROSITE" id="PS51318">
    <property type="entry name" value="TAT"/>
    <property type="match status" value="1"/>
</dbReference>
<dbReference type="InterPro" id="IPR050490">
    <property type="entry name" value="Bact_solute-bd_prot1"/>
</dbReference>
<organism evidence="5 6">
    <name type="scientific">Naumannella halotolerans</name>
    <dbReference type="NCBI Taxonomy" id="993414"/>
    <lineage>
        <taxon>Bacteria</taxon>
        <taxon>Bacillati</taxon>
        <taxon>Actinomycetota</taxon>
        <taxon>Actinomycetes</taxon>
        <taxon>Propionibacteriales</taxon>
        <taxon>Propionibacteriaceae</taxon>
        <taxon>Naumannella</taxon>
    </lineage>
</organism>
<dbReference type="InterPro" id="IPR006059">
    <property type="entry name" value="SBP"/>
</dbReference>
<dbReference type="OrthoDB" id="8663148at2"/>
<dbReference type="GO" id="GO:0030313">
    <property type="term" value="C:cell envelope"/>
    <property type="evidence" value="ECO:0007669"/>
    <property type="project" value="UniProtKB-SubCell"/>
</dbReference>
<dbReference type="PANTHER" id="PTHR43649">
    <property type="entry name" value="ARABINOSE-BINDING PROTEIN-RELATED"/>
    <property type="match status" value="1"/>
</dbReference>
<keyword evidence="6" id="KW-1185">Reference proteome</keyword>
<reference evidence="5 6" key="1">
    <citation type="submission" date="2019-03" db="EMBL/GenBank/DDBJ databases">
        <title>Genomic Encyclopedia of Archaeal and Bacterial Type Strains, Phase II (KMG-II): from individual species to whole genera.</title>
        <authorList>
            <person name="Goeker M."/>
        </authorList>
    </citation>
    <scope>NUCLEOTIDE SEQUENCE [LARGE SCALE GENOMIC DNA]</scope>
    <source>
        <strain evidence="5 6">DSM 24323</strain>
    </source>
</reference>
<evidence type="ECO:0000256" key="2">
    <source>
        <dbReference type="ARBA" id="ARBA00008520"/>
    </source>
</evidence>